<evidence type="ECO:0000256" key="1">
    <source>
        <dbReference type="SAM" id="MobiDB-lite"/>
    </source>
</evidence>
<dbReference type="RefSeq" id="WP_285670698.1">
    <property type="nucleotide sequence ID" value="NZ_BSYI01000007.1"/>
</dbReference>
<proteinExistence type="predicted"/>
<dbReference type="EMBL" id="BSYI01000007">
    <property type="protein sequence ID" value="GMG81955.1"/>
    <property type="molecule type" value="Genomic_DNA"/>
</dbReference>
<gene>
    <name evidence="2" type="ORF">LNKW23_11680</name>
</gene>
<dbReference type="Proteomes" id="UP001239909">
    <property type="component" value="Unassembled WGS sequence"/>
</dbReference>
<evidence type="ECO:0008006" key="4">
    <source>
        <dbReference type="Google" id="ProtNLM"/>
    </source>
</evidence>
<accession>A0ABQ6LNX0</accession>
<organism evidence="2 3">
    <name type="scientific">Paralimibaculum aggregatum</name>
    <dbReference type="NCBI Taxonomy" id="3036245"/>
    <lineage>
        <taxon>Bacteria</taxon>
        <taxon>Pseudomonadati</taxon>
        <taxon>Pseudomonadota</taxon>
        <taxon>Alphaproteobacteria</taxon>
        <taxon>Rhodobacterales</taxon>
        <taxon>Paracoccaceae</taxon>
        <taxon>Paralimibaculum</taxon>
    </lineage>
</organism>
<comment type="caution">
    <text evidence="2">The sequence shown here is derived from an EMBL/GenBank/DDBJ whole genome shotgun (WGS) entry which is preliminary data.</text>
</comment>
<protein>
    <recommendedName>
        <fullName evidence="4">Lipid A biosynthesis lauroyl acyltransferase</fullName>
    </recommendedName>
</protein>
<name>A0ABQ6LNX0_9RHOB</name>
<keyword evidence="3" id="KW-1185">Reference proteome</keyword>
<evidence type="ECO:0000313" key="2">
    <source>
        <dbReference type="EMBL" id="GMG81955.1"/>
    </source>
</evidence>
<feature type="region of interest" description="Disordered" evidence="1">
    <location>
        <begin position="1"/>
        <end position="23"/>
    </location>
</feature>
<evidence type="ECO:0000313" key="3">
    <source>
        <dbReference type="Proteomes" id="UP001239909"/>
    </source>
</evidence>
<feature type="compositionally biased region" description="Basic and acidic residues" evidence="1">
    <location>
        <begin position="1"/>
        <end position="10"/>
    </location>
</feature>
<reference evidence="2 3" key="1">
    <citation type="submission" date="2023-04" db="EMBL/GenBank/DDBJ databases">
        <title>Marinoamorphus aggregata gen. nov., sp. Nov., isolate from tissue of brittle star Ophioplocus japonicus.</title>
        <authorList>
            <person name="Kawano K."/>
            <person name="Sawayama S."/>
            <person name="Nakagawa S."/>
        </authorList>
    </citation>
    <scope>NUCLEOTIDE SEQUENCE [LARGE SCALE GENOMIC DNA]</scope>
    <source>
        <strain evidence="2 3">NKW23</strain>
    </source>
</reference>
<sequence>MATETARPETRAAAPLPGDEEHQPFAALSDIPAAGAEAVAALAARLTTPAAGERLNRWLARTTLRLQPGKRRRAMETYRAIIGDAPGMPAPETYAEDLLTVHFSQQLATNRLGHDPAWRPEITVAPEGVAAMASAQARGQGCVWWWLPQEHLEWLGRVVAHDLGLDYHHISHRLHGPSPTKLGVALLNRRTWAMEGRFSRRIVLGRESARPALAEARRVLEAGGVVGFRGLGRGRSARAYPFFGGHIWVAMGAPVTAIRAGAALFTIAARVEPGERFHVEIRPMAYDPEAGPEPLAAEFARRHEAATRACPALWSALRRQCRPGPPPEGPPPPTV</sequence>